<dbReference type="GO" id="GO:0005739">
    <property type="term" value="C:mitochondrion"/>
    <property type="evidence" value="ECO:0007669"/>
    <property type="project" value="TreeGrafter"/>
</dbReference>
<feature type="domain" description="Complex 1 LYR protein" evidence="3">
    <location>
        <begin position="7"/>
        <end position="64"/>
    </location>
</feature>
<gene>
    <name evidence="4" type="ORF">CDCA_CDCA16G4170</name>
</gene>
<feature type="region of interest" description="Disordered" evidence="2">
    <location>
        <begin position="75"/>
        <end position="100"/>
    </location>
</feature>
<protein>
    <recommendedName>
        <fullName evidence="3">Complex 1 LYR protein domain-containing protein</fullName>
    </recommendedName>
</protein>
<sequence>MSARNMQVLKLYRDMLRASAGFQDSGVRAYALRRVRQGFREKRHLVDEQQIEAAVVRARQDLEMLRRQSTISQMYPAPPFVTDVPEAGGRRQRKAQGEVR</sequence>
<evidence type="ECO:0000256" key="2">
    <source>
        <dbReference type="SAM" id="MobiDB-lite"/>
    </source>
</evidence>
<dbReference type="CDD" id="cd20264">
    <property type="entry name" value="Complex1_LYR_LYRM4"/>
    <property type="match status" value="1"/>
</dbReference>
<dbReference type="GO" id="GO:1990221">
    <property type="term" value="C:L-cysteine desulfurase complex"/>
    <property type="evidence" value="ECO:0007669"/>
    <property type="project" value="TreeGrafter"/>
</dbReference>
<dbReference type="EMBL" id="JANCYW010000016">
    <property type="protein sequence ID" value="KAK4538145.1"/>
    <property type="molecule type" value="Genomic_DNA"/>
</dbReference>
<dbReference type="Pfam" id="PF05347">
    <property type="entry name" value="Complex1_LYR"/>
    <property type="match status" value="1"/>
</dbReference>
<name>A0AAV9J0N2_CYACA</name>
<comment type="similarity">
    <text evidence="1">Belongs to the complex I LYR family.</text>
</comment>
<dbReference type="PANTHER" id="PTHR13166:SF7">
    <property type="entry name" value="LYR MOTIF-CONTAINING PROTEIN 4"/>
    <property type="match status" value="1"/>
</dbReference>
<evidence type="ECO:0000259" key="3">
    <source>
        <dbReference type="Pfam" id="PF05347"/>
    </source>
</evidence>
<organism evidence="4 5">
    <name type="scientific">Cyanidium caldarium</name>
    <name type="common">Red alga</name>
    <dbReference type="NCBI Taxonomy" id="2771"/>
    <lineage>
        <taxon>Eukaryota</taxon>
        <taxon>Rhodophyta</taxon>
        <taxon>Bangiophyceae</taxon>
        <taxon>Cyanidiales</taxon>
        <taxon>Cyanidiaceae</taxon>
        <taxon>Cyanidium</taxon>
    </lineage>
</organism>
<dbReference type="InterPro" id="IPR045297">
    <property type="entry name" value="Complex1_LYR_LYRM4"/>
</dbReference>
<dbReference type="Proteomes" id="UP001301350">
    <property type="component" value="Unassembled WGS sequence"/>
</dbReference>
<evidence type="ECO:0000256" key="1">
    <source>
        <dbReference type="ARBA" id="ARBA00009508"/>
    </source>
</evidence>
<dbReference type="PANTHER" id="PTHR13166">
    <property type="entry name" value="PROTEIN C6ORF149"/>
    <property type="match status" value="1"/>
</dbReference>
<dbReference type="InterPro" id="IPR051522">
    <property type="entry name" value="ISC_assembly_LYR"/>
</dbReference>
<keyword evidence="5" id="KW-1185">Reference proteome</keyword>
<evidence type="ECO:0000313" key="5">
    <source>
        <dbReference type="Proteomes" id="UP001301350"/>
    </source>
</evidence>
<comment type="caution">
    <text evidence="4">The sequence shown here is derived from an EMBL/GenBank/DDBJ whole genome shotgun (WGS) entry which is preliminary data.</text>
</comment>
<evidence type="ECO:0000313" key="4">
    <source>
        <dbReference type="EMBL" id="KAK4538145.1"/>
    </source>
</evidence>
<dbReference type="AlphaFoldDB" id="A0AAV9J0N2"/>
<proteinExistence type="inferred from homology"/>
<reference evidence="4 5" key="1">
    <citation type="submission" date="2022-07" db="EMBL/GenBank/DDBJ databases">
        <title>Genome-wide signatures of adaptation to extreme environments.</title>
        <authorList>
            <person name="Cho C.H."/>
            <person name="Yoon H.S."/>
        </authorList>
    </citation>
    <scope>NUCLEOTIDE SEQUENCE [LARGE SCALE GENOMIC DNA]</scope>
    <source>
        <strain evidence="4 5">DBV 063 E5</strain>
    </source>
</reference>
<dbReference type="InterPro" id="IPR008011">
    <property type="entry name" value="Complex1_LYR_dom"/>
</dbReference>
<dbReference type="GO" id="GO:0016226">
    <property type="term" value="P:iron-sulfur cluster assembly"/>
    <property type="evidence" value="ECO:0007669"/>
    <property type="project" value="InterPro"/>
</dbReference>
<accession>A0AAV9J0N2</accession>